<evidence type="ECO:0000256" key="1">
    <source>
        <dbReference type="SAM" id="MobiDB-lite"/>
    </source>
</evidence>
<feature type="compositionally biased region" description="Acidic residues" evidence="1">
    <location>
        <begin position="108"/>
        <end position="125"/>
    </location>
</feature>
<gene>
    <name evidence="2" type="ORF">LDHU3_31.2290</name>
</gene>
<feature type="region of interest" description="Disordered" evidence="1">
    <location>
        <begin position="1"/>
        <end position="129"/>
    </location>
</feature>
<protein>
    <submittedName>
        <fullName evidence="2">Hypothetical_protein_conserved</fullName>
    </submittedName>
</protein>
<feature type="compositionally biased region" description="Basic residues" evidence="1">
    <location>
        <begin position="1"/>
        <end position="10"/>
    </location>
</feature>
<dbReference type="EMBL" id="LR812651">
    <property type="protein sequence ID" value="CAC5432560.1"/>
    <property type="molecule type" value="Genomic_DNA"/>
</dbReference>
<dbReference type="VEuPathDB" id="TriTrypDB:LdBPK_311410.1"/>
<name>A0A6J8FHR5_LEIDO</name>
<accession>A0A6J8FHR5</accession>
<feature type="compositionally biased region" description="Basic and acidic residues" evidence="1">
    <location>
        <begin position="40"/>
        <end position="51"/>
    </location>
</feature>
<feature type="region of interest" description="Disordered" evidence="1">
    <location>
        <begin position="504"/>
        <end position="533"/>
    </location>
</feature>
<evidence type="ECO:0000313" key="3">
    <source>
        <dbReference type="Proteomes" id="UP000601710"/>
    </source>
</evidence>
<reference evidence="2" key="1">
    <citation type="submission" date="2020-06" db="EMBL/GenBank/DDBJ databases">
        <authorList>
            <person name="Camacho E."/>
            <person name="Gonzalez-de la Fuente S."/>
            <person name="Rastrojo A."/>
            <person name="Peiro-Pastor R."/>
            <person name="Solana JC."/>
            <person name="Tabera L."/>
            <person name="Gamarro F."/>
            <person name="Carrasco-Ramiro F."/>
            <person name="Requena JM."/>
            <person name="Aguado B."/>
        </authorList>
    </citation>
    <scope>NUCLEOTIDE SEQUENCE</scope>
</reference>
<feature type="compositionally biased region" description="Low complexity" evidence="1">
    <location>
        <begin position="506"/>
        <end position="518"/>
    </location>
</feature>
<organism evidence="2 3">
    <name type="scientific">Leishmania donovani</name>
    <dbReference type="NCBI Taxonomy" id="5661"/>
    <lineage>
        <taxon>Eukaryota</taxon>
        <taxon>Discoba</taxon>
        <taxon>Euglenozoa</taxon>
        <taxon>Kinetoplastea</taxon>
        <taxon>Metakinetoplastina</taxon>
        <taxon>Trypanosomatida</taxon>
        <taxon>Trypanosomatidae</taxon>
        <taxon>Leishmaniinae</taxon>
        <taxon>Leishmania</taxon>
    </lineage>
</organism>
<feature type="compositionally biased region" description="Low complexity" evidence="1">
    <location>
        <begin position="387"/>
        <end position="400"/>
    </location>
</feature>
<dbReference type="Proteomes" id="UP000601710">
    <property type="component" value="Chromosome 31"/>
</dbReference>
<feature type="region of interest" description="Disordered" evidence="1">
    <location>
        <begin position="362"/>
        <end position="407"/>
    </location>
</feature>
<proteinExistence type="predicted"/>
<feature type="compositionally biased region" description="Basic and acidic residues" evidence="1">
    <location>
        <begin position="552"/>
        <end position="583"/>
    </location>
</feature>
<dbReference type="VEuPathDB" id="TriTrypDB:LdCL_310021000"/>
<evidence type="ECO:0000313" key="2">
    <source>
        <dbReference type="EMBL" id="CAC5432560.1"/>
    </source>
</evidence>
<dbReference type="VEuPathDB" id="TriTrypDB:LDHU3_31.2290"/>
<feature type="region of interest" description="Disordered" evidence="1">
    <location>
        <begin position="548"/>
        <end position="592"/>
    </location>
</feature>
<feature type="compositionally biased region" description="Polar residues" evidence="1">
    <location>
        <begin position="30"/>
        <end position="39"/>
    </location>
</feature>
<sequence>MRSKTQKNRSRYTGGPVSRVLFDSHAVDLSTDNSQNGSRPDTRSESHDDGSARWNPHGGADAYGKGHAERGAGTDVSPPPRLPLTFALGGFDTGAGPRGGYAARVYEESDDNEDAEDAGEGGDDFEPAHAEKYCREADDNDDEELGDYSLAGNGAAASGMFPKDACARHLDVEARKAAPTAGAQPVDRFGFHTGKQAEPNVPGQQSIGAAMFAAAMSSSATAAAPAASNTFRRATPVARAAYSVGYDHAVGESPADTLRASPLRGDGAAVSAAATKEAGLLERASPKLTTTDTLGIARRGGPDMTAASQSFGYSMGDANPVPSADARYVPAVSVAHSAAGSRAAYNRNLGTYSDFISATQASEVPPAHGTTISPKESMQGALDHRPSSTTSSPLSPQRPTVGATDDMRAHRCGDHASATGFDHTFMPPVLVLDEDANVRNSDDEPCRRDAEGAELPAPTEPTMAAIAVHAVPLATGGSALVTTGEPKPRFFSGRRQSAENLRANRRASATTADATKSACEQGGRVRSPSNMAASRVRESLSAEVAPLPTRQRPSELVRRREKTEEEADAVHHSAASERIERHSTAAKSDAPPVRAPTMALSISVTHMFNYSETERVWLSCDQSSTLPVCSNQRSTCVNGRKAPPATAGSLDKALPPPSASPVQVSLYCRPLLVQLPSHSLHTSILCAAGNSAFLRVTLAVLYYAPRVLVGSLLRALIRTAVVFLVLTAGLVTMDAAWGQWPILSVYTAEAQGNATMMILSTREWLASLGIARE</sequence>
<dbReference type="AlphaFoldDB" id="A0A6J8FHR5"/>